<sequence>MGNSASSSSFRVHHEDTVDFGHLTPQGVYSGNKDWKEDVVTQLIIDRKIAPFYRPLEDYEISWDDDQILAARKEPPAPVDNDGSGSRNDAPPHSSKSTHTKRPSISKELPRGAEAAIYRDAIECPICFLYYPPNINHSRCCDQAICSECFVQIKRTEPTITHMVSDPACCPFCVQENFGVIYTPPPWRTGIGSEGWAHPTWPDSPKGSQRSFDSAKVRQGKQRRFKIYDHTDPDVVTVDQVHPDWEAKLAAVQAAAARRANRRIIMRQIGDRLIPVGITSGRIHPLSVDAAGAEGDGGGSRRSRRRQQQQQDLNSFLGNMGFGGRDLEELMMMEAMRLSLLEHEAQQRRDAEQRARDDAEDGGAQPRDEDRNPSPQPPPAAAEASSDVASSTAAPTLTPPVSSISPSSSAPNLSNFSPNHQPLSESPPDGSNDLDSMRQSSLSPVQRPPTVSRMDSLSSSVAPPENASGLEGYRFLTSESEESVVAREPLLHVEESDA</sequence>
<comment type="caution">
    <text evidence="1">The sequence shown here is derived from an EMBL/GenBank/DDBJ whole genome shotgun (WGS) entry which is preliminary data.</text>
</comment>
<keyword evidence="2" id="KW-1185">Reference proteome</keyword>
<proteinExistence type="predicted"/>
<evidence type="ECO:0000313" key="1">
    <source>
        <dbReference type="EMBL" id="KAI9508834.1"/>
    </source>
</evidence>
<gene>
    <name evidence="1" type="ORF">F5148DRAFT_1192296</name>
</gene>
<accession>A0ACC0UAU6</accession>
<evidence type="ECO:0000313" key="2">
    <source>
        <dbReference type="Proteomes" id="UP001207468"/>
    </source>
</evidence>
<organism evidence="1 2">
    <name type="scientific">Russula earlei</name>
    <dbReference type="NCBI Taxonomy" id="71964"/>
    <lineage>
        <taxon>Eukaryota</taxon>
        <taxon>Fungi</taxon>
        <taxon>Dikarya</taxon>
        <taxon>Basidiomycota</taxon>
        <taxon>Agaricomycotina</taxon>
        <taxon>Agaricomycetes</taxon>
        <taxon>Russulales</taxon>
        <taxon>Russulaceae</taxon>
        <taxon>Russula</taxon>
    </lineage>
</organism>
<dbReference type="Proteomes" id="UP001207468">
    <property type="component" value="Unassembled WGS sequence"/>
</dbReference>
<protein>
    <submittedName>
        <fullName evidence="1">Uncharacterized protein</fullName>
    </submittedName>
</protein>
<name>A0ACC0UAU6_9AGAM</name>
<dbReference type="EMBL" id="JAGFNK010000078">
    <property type="protein sequence ID" value="KAI9508834.1"/>
    <property type="molecule type" value="Genomic_DNA"/>
</dbReference>
<reference evidence="1" key="1">
    <citation type="submission" date="2021-03" db="EMBL/GenBank/DDBJ databases">
        <title>Evolutionary priming and transition to the ectomycorrhizal habit in an iconic lineage of mushroom-forming fungi: is preadaptation a requirement?</title>
        <authorList>
            <consortium name="DOE Joint Genome Institute"/>
            <person name="Looney B.P."/>
            <person name="Miyauchi S."/>
            <person name="Morin E."/>
            <person name="Drula E."/>
            <person name="Courty P.E."/>
            <person name="Chicoki N."/>
            <person name="Fauchery L."/>
            <person name="Kohler A."/>
            <person name="Kuo A."/>
            <person name="LaButti K."/>
            <person name="Pangilinan J."/>
            <person name="Lipzen A."/>
            <person name="Riley R."/>
            <person name="Andreopoulos W."/>
            <person name="He G."/>
            <person name="Johnson J."/>
            <person name="Barry K.W."/>
            <person name="Grigoriev I.V."/>
            <person name="Nagy L."/>
            <person name="Hibbett D."/>
            <person name="Henrissat B."/>
            <person name="Matheny P.B."/>
            <person name="Labbe J."/>
            <person name="Martin A.F."/>
        </authorList>
    </citation>
    <scope>NUCLEOTIDE SEQUENCE</scope>
    <source>
        <strain evidence="1">BPL698</strain>
    </source>
</reference>